<dbReference type="InterPro" id="IPR002710">
    <property type="entry name" value="Dilute_dom"/>
</dbReference>
<feature type="non-terminal residue" evidence="2">
    <location>
        <position position="227"/>
    </location>
</feature>
<protein>
    <submittedName>
        <fullName evidence="2">Afadin-like protein</fullName>
    </submittedName>
</protein>
<organism evidence="2 3">
    <name type="scientific">Euroglyphus maynei</name>
    <name type="common">Mayne's house dust mite</name>
    <dbReference type="NCBI Taxonomy" id="6958"/>
    <lineage>
        <taxon>Eukaryota</taxon>
        <taxon>Metazoa</taxon>
        <taxon>Ecdysozoa</taxon>
        <taxon>Arthropoda</taxon>
        <taxon>Chelicerata</taxon>
        <taxon>Arachnida</taxon>
        <taxon>Acari</taxon>
        <taxon>Acariformes</taxon>
        <taxon>Sarcoptiformes</taxon>
        <taxon>Astigmata</taxon>
        <taxon>Psoroptidia</taxon>
        <taxon>Analgoidea</taxon>
        <taxon>Pyroglyphidae</taxon>
        <taxon>Pyroglyphinae</taxon>
        <taxon>Euroglyphus</taxon>
    </lineage>
</organism>
<gene>
    <name evidence="2" type="ORF">BLA29_010353</name>
</gene>
<dbReference type="Proteomes" id="UP000194236">
    <property type="component" value="Unassembled WGS sequence"/>
</dbReference>
<dbReference type="AlphaFoldDB" id="A0A1Y3AW85"/>
<dbReference type="GO" id="GO:0005912">
    <property type="term" value="C:adherens junction"/>
    <property type="evidence" value="ECO:0007669"/>
    <property type="project" value="TreeGrafter"/>
</dbReference>
<evidence type="ECO:0000313" key="3">
    <source>
        <dbReference type="Proteomes" id="UP000194236"/>
    </source>
</evidence>
<dbReference type="GO" id="GO:0032880">
    <property type="term" value="P:regulation of protein localization"/>
    <property type="evidence" value="ECO:0007669"/>
    <property type="project" value="TreeGrafter"/>
</dbReference>
<comment type="caution">
    <text evidence="2">The sequence shown here is derived from an EMBL/GenBank/DDBJ whole genome shotgun (WGS) entry which is preliminary data.</text>
</comment>
<sequence length="227" mass="25974">MYNTGSLQRHQTLGSLPRSSIASNIETNMMSIRQVVQPGQLPIAMNNNNNNSQQVRKGDNILPAILEVGEELEDLFLTTIIKRIDPNQVQFKLCITYSLYMVTRYRASTYFKPEITPEIRAELLIAFCIKYANMIQRAINENHTNQSSLAFWLANSSEILHFLKNDRHLSAFTFDSQDIMAESVQIAFNFLVICQQNELKEVLSTFTKDIVDQSNNAMDTMTQNILK</sequence>
<dbReference type="PANTHER" id="PTHR10398:SF2">
    <property type="entry name" value="AFADIN"/>
    <property type="match status" value="1"/>
</dbReference>
<dbReference type="InterPro" id="IPR028842">
    <property type="entry name" value="Afadin"/>
</dbReference>
<dbReference type="PANTHER" id="PTHR10398">
    <property type="entry name" value="AFADIN"/>
    <property type="match status" value="1"/>
</dbReference>
<dbReference type="OrthoDB" id="6422148at2759"/>
<accession>A0A1Y3AW85</accession>
<evidence type="ECO:0000313" key="2">
    <source>
        <dbReference type="EMBL" id="OTF71716.1"/>
    </source>
</evidence>
<dbReference type="PROSITE" id="PS51126">
    <property type="entry name" value="DILUTE"/>
    <property type="match status" value="1"/>
</dbReference>
<keyword evidence="3" id="KW-1185">Reference proteome</keyword>
<reference evidence="2 3" key="1">
    <citation type="submission" date="2017-03" db="EMBL/GenBank/DDBJ databases">
        <title>Genome Survey of Euroglyphus maynei.</title>
        <authorList>
            <person name="Arlian L.G."/>
            <person name="Morgan M.S."/>
            <person name="Rider S.D."/>
        </authorList>
    </citation>
    <scope>NUCLEOTIDE SEQUENCE [LARGE SCALE GENOMIC DNA]</scope>
    <source>
        <strain evidence="2">Arlian Lab</strain>
        <tissue evidence="2">Whole body</tissue>
    </source>
</reference>
<evidence type="ECO:0000259" key="1">
    <source>
        <dbReference type="PROSITE" id="PS51126"/>
    </source>
</evidence>
<dbReference type="EMBL" id="MUJZ01059594">
    <property type="protein sequence ID" value="OTF71716.1"/>
    <property type="molecule type" value="Genomic_DNA"/>
</dbReference>
<proteinExistence type="predicted"/>
<name>A0A1Y3AW85_EURMA</name>
<dbReference type="GO" id="GO:0050839">
    <property type="term" value="F:cell adhesion molecule binding"/>
    <property type="evidence" value="ECO:0007669"/>
    <property type="project" value="TreeGrafter"/>
</dbReference>
<feature type="domain" description="Dilute" evidence="1">
    <location>
        <begin position="129"/>
        <end position="227"/>
    </location>
</feature>